<keyword evidence="3" id="KW-1185">Reference proteome</keyword>
<organism evidence="2 3">
    <name type="scientific">Trichoderma ghanense</name>
    <dbReference type="NCBI Taxonomy" id="65468"/>
    <lineage>
        <taxon>Eukaryota</taxon>
        <taxon>Fungi</taxon>
        <taxon>Dikarya</taxon>
        <taxon>Ascomycota</taxon>
        <taxon>Pezizomycotina</taxon>
        <taxon>Sordariomycetes</taxon>
        <taxon>Hypocreomycetidae</taxon>
        <taxon>Hypocreales</taxon>
        <taxon>Hypocreaceae</taxon>
        <taxon>Trichoderma</taxon>
    </lineage>
</organism>
<evidence type="ECO:0000313" key="3">
    <source>
        <dbReference type="Proteomes" id="UP001642720"/>
    </source>
</evidence>
<sequence length="105" mass="10924">MALLQLAGFVALLAFSGVTKAQITTPCTYQEYVCGATLLANGYTAATELRTAYDANPNAPTITDAQLGQVLYRCVDEAGGIVGNSYCIVGCAVVGDDTVNDMCTM</sequence>
<evidence type="ECO:0008006" key="4">
    <source>
        <dbReference type="Google" id="ProtNLM"/>
    </source>
</evidence>
<protein>
    <recommendedName>
        <fullName evidence="4">SSCRP protein</fullName>
    </recommendedName>
</protein>
<dbReference type="Proteomes" id="UP001642720">
    <property type="component" value="Unassembled WGS sequence"/>
</dbReference>
<proteinExistence type="predicted"/>
<dbReference type="EMBL" id="PPTA01000010">
    <property type="protein sequence ID" value="TFB00882.1"/>
    <property type="molecule type" value="Genomic_DNA"/>
</dbReference>
<keyword evidence="1" id="KW-0732">Signal</keyword>
<reference evidence="2 3" key="1">
    <citation type="submission" date="2018-01" db="EMBL/GenBank/DDBJ databases">
        <title>Genome characterization of the sugarcane-associated fungus Trichoderma ghanense CCMA-1212 and their application in lignocelulose bioconversion.</title>
        <authorList>
            <person name="Steindorff A.S."/>
            <person name="Mendes T.D."/>
            <person name="Vilela E.S.D."/>
            <person name="Rodrigues D.S."/>
            <person name="Formighieri E.F."/>
            <person name="Melo I.S."/>
            <person name="Favaro L.C.L."/>
        </authorList>
    </citation>
    <scope>NUCLEOTIDE SEQUENCE [LARGE SCALE GENOMIC DNA]</scope>
    <source>
        <strain evidence="2 3">CCMA-1212</strain>
    </source>
</reference>
<name>A0ABY2GZB2_9HYPO</name>
<gene>
    <name evidence="2" type="ORF">CCMA1212_007325</name>
</gene>
<evidence type="ECO:0000313" key="2">
    <source>
        <dbReference type="EMBL" id="TFB00882.1"/>
    </source>
</evidence>
<accession>A0ABY2GZB2</accession>
<evidence type="ECO:0000256" key="1">
    <source>
        <dbReference type="SAM" id="SignalP"/>
    </source>
</evidence>
<feature type="signal peptide" evidence="1">
    <location>
        <begin position="1"/>
        <end position="21"/>
    </location>
</feature>
<dbReference type="GeneID" id="300578946"/>
<dbReference type="RefSeq" id="XP_073557083.1">
    <property type="nucleotide sequence ID" value="XM_073704496.1"/>
</dbReference>
<comment type="caution">
    <text evidence="2">The sequence shown here is derived from an EMBL/GenBank/DDBJ whole genome shotgun (WGS) entry which is preliminary data.</text>
</comment>
<feature type="chain" id="PRO_5046092634" description="SSCRP protein" evidence="1">
    <location>
        <begin position="22"/>
        <end position="105"/>
    </location>
</feature>